<dbReference type="Pfam" id="PF13480">
    <property type="entry name" value="Acetyltransf_6"/>
    <property type="match status" value="1"/>
</dbReference>
<dbReference type="SUPFAM" id="SSF55729">
    <property type="entry name" value="Acyl-CoA N-acyltransferases (Nat)"/>
    <property type="match status" value="1"/>
</dbReference>
<gene>
    <name evidence="2" type="ORF">C6569_14525</name>
</gene>
<evidence type="ECO:0000313" key="2">
    <source>
        <dbReference type="EMBL" id="AVO46181.1"/>
    </source>
</evidence>
<proteinExistence type="predicted"/>
<feature type="domain" description="BioF2-like acetyltransferase" evidence="1">
    <location>
        <begin position="183"/>
        <end position="318"/>
    </location>
</feature>
<organism evidence="2 3">
    <name type="scientific">Phreatobacter cathodiphilus</name>
    <dbReference type="NCBI Taxonomy" id="1868589"/>
    <lineage>
        <taxon>Bacteria</taxon>
        <taxon>Pseudomonadati</taxon>
        <taxon>Pseudomonadota</taxon>
        <taxon>Alphaproteobacteria</taxon>
        <taxon>Hyphomicrobiales</taxon>
        <taxon>Phreatobacteraceae</taxon>
        <taxon>Phreatobacter</taxon>
    </lineage>
</organism>
<dbReference type="RefSeq" id="WP_106749522.1">
    <property type="nucleotide sequence ID" value="NZ_CP027668.1"/>
</dbReference>
<evidence type="ECO:0000313" key="3">
    <source>
        <dbReference type="Proteomes" id="UP000237889"/>
    </source>
</evidence>
<protein>
    <recommendedName>
        <fullName evidence="1">BioF2-like acetyltransferase domain-containing protein</fullName>
    </recommendedName>
</protein>
<sequence>MIAASDSLAIAAPPLQPVSAPAGLGAVAAYWVPAARWEEARADWDELAAAAAEPNVFLAPGFALAARGAVASAGLGALLVTRDGLLIGLVAGRFHLLRSVFSLWTHDYAPYGMPLVRPDEAGAVIGALVSFLADQGVAALETPLLDAGPVADALEALAASHPTFVLDAHRRAVLTEAPPPLSKEHRRLARRLGEQGRLETVSTATGYALPAAVDAFLTLEAEGWKGRRGTALAATPATRAFFEGAVADLVPRGAAQIDMLLLDGRPVAAGLVLTAGARAWYLKTAYDEAFARFSPGLLLSRAIGASAIAAEGVRLVDSCAIPGHPMIERIWPGRMELTTRFIAVAEGRAGVRYRAALACRRGFAAAKGLAKRLLRR</sequence>
<dbReference type="InterPro" id="IPR038740">
    <property type="entry name" value="BioF2-like_GNAT_dom"/>
</dbReference>
<name>A0A2S0NE12_9HYPH</name>
<dbReference type="Proteomes" id="UP000237889">
    <property type="component" value="Chromosome"/>
</dbReference>
<dbReference type="AlphaFoldDB" id="A0A2S0NE12"/>
<dbReference type="Gene3D" id="3.40.630.30">
    <property type="match status" value="1"/>
</dbReference>
<dbReference type="OrthoDB" id="213519at2"/>
<keyword evidence="3" id="KW-1185">Reference proteome</keyword>
<dbReference type="InterPro" id="IPR016181">
    <property type="entry name" value="Acyl_CoA_acyltransferase"/>
</dbReference>
<dbReference type="KEGG" id="phr:C6569_14525"/>
<reference evidence="2 3" key="1">
    <citation type="submission" date="2018-03" db="EMBL/GenBank/DDBJ databases">
        <title>Genome sequencing of Phreatobacter sp.</title>
        <authorList>
            <person name="Kim S.-J."/>
            <person name="Heo J."/>
            <person name="Kwon S.-W."/>
        </authorList>
    </citation>
    <scope>NUCLEOTIDE SEQUENCE [LARGE SCALE GENOMIC DNA]</scope>
    <source>
        <strain evidence="2 3">S-12</strain>
    </source>
</reference>
<evidence type="ECO:0000259" key="1">
    <source>
        <dbReference type="Pfam" id="PF13480"/>
    </source>
</evidence>
<accession>A0A2S0NE12</accession>
<dbReference type="EMBL" id="CP027668">
    <property type="protein sequence ID" value="AVO46181.1"/>
    <property type="molecule type" value="Genomic_DNA"/>
</dbReference>